<dbReference type="PROSITE" id="PS51831">
    <property type="entry name" value="HD"/>
    <property type="match status" value="1"/>
</dbReference>
<sequence length="502" mass="57244">MEKLEKKEILEIGSVLEKAGFEAYLVGGCVRDFLLDKEPKDWDITTNAKPEEIQKLFAAFAGATAAEPATVYENQFGTVGVKTRSEDPTLKIVEVTSYRLEGKYTDKRHPDEIKFAKTLEEDLSRRDFTVNAMALELKVKSEKLKVNVVDPFDGQEDLKNKIIRAVGNPEERFQEDALRLMRAVRFMSQLEFRIEEKTEVAIKKHAGLLEFISKERIRDEFSKMLMAPQGGADGVRKMQELGLLKYVIPELEEGVGMGQNKHHIYTVFEHNVRALDYAAKQNYDLLIRLSSLLHDVGKPATKRGEGPDCTFYGHQVVGERIVLKILDRLRFPRELIEKTALLVREHMFVYDPEIVTDAGARRLVRRVGKENLEALFQVREADRIGSGVAKAVPYRLRHLKFRIEKVMNDPVSVKMLKVSGEDIMREVGIEPGPKIGYILAVLLEEVLDDPALNVKETLVARIKDLAQMEVQKLEEMAKFAKKSANEAQTIIEEEIKKKYFVK</sequence>
<organism evidence="11 12">
    <name type="scientific">Candidatus Harrisonbacteria bacterium RIFCSPHIGHO2_02_FULL_42_16</name>
    <dbReference type="NCBI Taxonomy" id="1798404"/>
    <lineage>
        <taxon>Bacteria</taxon>
        <taxon>Candidatus Harrisoniibacteriota</taxon>
    </lineage>
</organism>
<evidence type="ECO:0000256" key="9">
    <source>
        <dbReference type="SAM" id="Coils"/>
    </source>
</evidence>
<dbReference type="InterPro" id="IPR032828">
    <property type="entry name" value="PolyA_RNA-bd"/>
</dbReference>
<comment type="cofactor">
    <cofactor evidence="1">
        <name>Mg(2+)</name>
        <dbReference type="ChEBI" id="CHEBI:18420"/>
    </cofactor>
</comment>
<comment type="caution">
    <text evidence="11">The sequence shown here is derived from an EMBL/GenBank/DDBJ whole genome shotgun (WGS) entry which is preliminary data.</text>
</comment>
<dbReference type="InterPro" id="IPR043519">
    <property type="entry name" value="NT_sf"/>
</dbReference>
<accession>A0A1G1ZG87</accession>
<dbReference type="Gene3D" id="1.10.246.80">
    <property type="match status" value="1"/>
</dbReference>
<evidence type="ECO:0000256" key="6">
    <source>
        <dbReference type="ARBA" id="ARBA00022741"/>
    </source>
</evidence>
<dbReference type="SUPFAM" id="SSF81891">
    <property type="entry name" value="Poly A polymerase C-terminal region-like"/>
    <property type="match status" value="1"/>
</dbReference>
<proteinExistence type="inferred from homology"/>
<dbReference type="AlphaFoldDB" id="A0A1G1ZG87"/>
<name>A0A1G1ZG87_9BACT</name>
<evidence type="ECO:0000256" key="5">
    <source>
        <dbReference type="ARBA" id="ARBA00022723"/>
    </source>
</evidence>
<evidence type="ECO:0000256" key="2">
    <source>
        <dbReference type="ARBA" id="ARBA00022679"/>
    </source>
</evidence>
<gene>
    <name evidence="11" type="ORF">A3B92_03180</name>
</gene>
<protein>
    <recommendedName>
        <fullName evidence="10">HD domain-containing protein</fullName>
    </recommendedName>
</protein>
<dbReference type="Gene3D" id="1.10.3090.10">
    <property type="entry name" value="cca-adding enzyme, domain 2"/>
    <property type="match status" value="1"/>
</dbReference>
<dbReference type="GO" id="GO:0046872">
    <property type="term" value="F:metal ion binding"/>
    <property type="evidence" value="ECO:0007669"/>
    <property type="project" value="UniProtKB-KW"/>
</dbReference>
<reference evidence="11 12" key="1">
    <citation type="journal article" date="2016" name="Nat. Commun.">
        <title>Thousands of microbial genomes shed light on interconnected biogeochemical processes in an aquifer system.</title>
        <authorList>
            <person name="Anantharaman K."/>
            <person name="Brown C.T."/>
            <person name="Hug L.A."/>
            <person name="Sharon I."/>
            <person name="Castelle C.J."/>
            <person name="Probst A.J."/>
            <person name="Thomas B.C."/>
            <person name="Singh A."/>
            <person name="Wilkins M.J."/>
            <person name="Karaoz U."/>
            <person name="Brodie E.L."/>
            <person name="Williams K.H."/>
            <person name="Hubbard S.S."/>
            <person name="Banfield J.F."/>
        </authorList>
    </citation>
    <scope>NUCLEOTIDE SEQUENCE [LARGE SCALE GENOMIC DNA]</scope>
</reference>
<dbReference type="CDD" id="cd00077">
    <property type="entry name" value="HDc"/>
    <property type="match status" value="1"/>
</dbReference>
<dbReference type="Pfam" id="PF01966">
    <property type="entry name" value="HD"/>
    <property type="match status" value="1"/>
</dbReference>
<dbReference type="PANTHER" id="PTHR46173:SF1">
    <property type="entry name" value="CCA TRNA NUCLEOTIDYLTRANSFERASE 1, MITOCHONDRIAL"/>
    <property type="match status" value="1"/>
</dbReference>
<evidence type="ECO:0000313" key="11">
    <source>
        <dbReference type="EMBL" id="OGY63628.1"/>
    </source>
</evidence>
<evidence type="ECO:0000256" key="1">
    <source>
        <dbReference type="ARBA" id="ARBA00001946"/>
    </source>
</evidence>
<keyword evidence="2 8" id="KW-0808">Transferase</keyword>
<dbReference type="InterPro" id="IPR002646">
    <property type="entry name" value="PolA_pol_head_dom"/>
</dbReference>
<keyword evidence="6" id="KW-0547">Nucleotide-binding</keyword>
<comment type="similarity">
    <text evidence="8">Belongs to the tRNA nucleotidyltransferase/poly(A) polymerase family.</text>
</comment>
<keyword evidence="4" id="KW-0548">Nucleotidyltransferase</keyword>
<keyword evidence="8" id="KW-0694">RNA-binding</keyword>
<evidence type="ECO:0000256" key="8">
    <source>
        <dbReference type="RuleBase" id="RU003953"/>
    </source>
</evidence>
<feature type="domain" description="HD" evidence="10">
    <location>
        <begin position="267"/>
        <end position="364"/>
    </location>
</feature>
<dbReference type="InterPro" id="IPR003607">
    <property type="entry name" value="HD/PDEase_dom"/>
</dbReference>
<evidence type="ECO:0000256" key="7">
    <source>
        <dbReference type="ARBA" id="ARBA00022842"/>
    </source>
</evidence>
<dbReference type="GO" id="GO:0008033">
    <property type="term" value="P:tRNA processing"/>
    <property type="evidence" value="ECO:0007669"/>
    <property type="project" value="UniProtKB-KW"/>
</dbReference>
<dbReference type="Pfam" id="PF01743">
    <property type="entry name" value="PolyA_pol"/>
    <property type="match status" value="1"/>
</dbReference>
<evidence type="ECO:0000259" key="10">
    <source>
        <dbReference type="PROSITE" id="PS51831"/>
    </source>
</evidence>
<dbReference type="Proteomes" id="UP000177960">
    <property type="component" value="Unassembled WGS sequence"/>
</dbReference>
<dbReference type="GO" id="GO:0000049">
    <property type="term" value="F:tRNA binding"/>
    <property type="evidence" value="ECO:0007669"/>
    <property type="project" value="TreeGrafter"/>
</dbReference>
<dbReference type="CDD" id="cd05398">
    <property type="entry name" value="NT_ClassII-CCAase"/>
    <property type="match status" value="1"/>
</dbReference>
<evidence type="ECO:0000256" key="4">
    <source>
        <dbReference type="ARBA" id="ARBA00022695"/>
    </source>
</evidence>
<evidence type="ECO:0000256" key="3">
    <source>
        <dbReference type="ARBA" id="ARBA00022694"/>
    </source>
</evidence>
<keyword evidence="3" id="KW-0819">tRNA processing</keyword>
<dbReference type="InterPro" id="IPR006674">
    <property type="entry name" value="HD_domain"/>
</dbReference>
<dbReference type="STRING" id="1798404.A3B92_03180"/>
<dbReference type="SMART" id="SM00471">
    <property type="entry name" value="HDc"/>
    <property type="match status" value="1"/>
</dbReference>
<dbReference type="SUPFAM" id="SSF81301">
    <property type="entry name" value="Nucleotidyltransferase"/>
    <property type="match status" value="1"/>
</dbReference>
<keyword evidence="9" id="KW-0175">Coiled coil</keyword>
<dbReference type="Gene3D" id="3.30.460.10">
    <property type="entry name" value="Beta Polymerase, domain 2"/>
    <property type="match status" value="1"/>
</dbReference>
<evidence type="ECO:0000313" key="12">
    <source>
        <dbReference type="Proteomes" id="UP000177960"/>
    </source>
</evidence>
<dbReference type="GO" id="GO:0000166">
    <property type="term" value="F:nucleotide binding"/>
    <property type="evidence" value="ECO:0007669"/>
    <property type="project" value="UniProtKB-KW"/>
</dbReference>
<dbReference type="EMBL" id="MHJG01000020">
    <property type="protein sequence ID" value="OGY63628.1"/>
    <property type="molecule type" value="Genomic_DNA"/>
</dbReference>
<dbReference type="InterPro" id="IPR050264">
    <property type="entry name" value="Bact_CCA-adding_enz_type3_sf"/>
</dbReference>
<feature type="coiled-coil region" evidence="9">
    <location>
        <begin position="463"/>
        <end position="490"/>
    </location>
</feature>
<dbReference type="GO" id="GO:0016779">
    <property type="term" value="F:nucleotidyltransferase activity"/>
    <property type="evidence" value="ECO:0007669"/>
    <property type="project" value="UniProtKB-KW"/>
</dbReference>
<dbReference type="PANTHER" id="PTHR46173">
    <property type="entry name" value="CCA TRNA NUCLEOTIDYLTRANSFERASE 1, MITOCHONDRIAL"/>
    <property type="match status" value="1"/>
</dbReference>
<keyword evidence="5" id="KW-0479">Metal-binding</keyword>
<keyword evidence="7" id="KW-0460">Magnesium</keyword>
<dbReference type="Pfam" id="PF12627">
    <property type="entry name" value="PolyA_pol_RNAbd"/>
    <property type="match status" value="1"/>
</dbReference>